<evidence type="ECO:0000256" key="2">
    <source>
        <dbReference type="ARBA" id="ARBA00005189"/>
    </source>
</evidence>
<dbReference type="PANTHER" id="PTHR11351">
    <property type="entry name" value="ACYL-COA DESATURASE"/>
    <property type="match status" value="1"/>
</dbReference>
<name>A0AAV9AN43_ACOGR</name>
<organism evidence="12 13">
    <name type="scientific">Acorus gramineus</name>
    <name type="common">Dwarf sweet flag</name>
    <dbReference type="NCBI Taxonomy" id="55184"/>
    <lineage>
        <taxon>Eukaryota</taxon>
        <taxon>Viridiplantae</taxon>
        <taxon>Streptophyta</taxon>
        <taxon>Embryophyta</taxon>
        <taxon>Tracheophyta</taxon>
        <taxon>Spermatophyta</taxon>
        <taxon>Magnoliopsida</taxon>
        <taxon>Liliopsida</taxon>
        <taxon>Acoraceae</taxon>
        <taxon>Acorus</taxon>
    </lineage>
</organism>
<evidence type="ECO:0000256" key="3">
    <source>
        <dbReference type="ARBA" id="ARBA00009295"/>
    </source>
</evidence>
<comment type="subcellular location">
    <subcellularLocation>
        <location evidence="1">Membrane</location>
        <topology evidence="1">Multi-pass membrane protein</topology>
    </subcellularLocation>
</comment>
<protein>
    <submittedName>
        <fullName evidence="12">Uncharacterized protein</fullName>
    </submittedName>
</protein>
<accession>A0AAV9AN43</accession>
<evidence type="ECO:0000256" key="4">
    <source>
        <dbReference type="ARBA" id="ARBA00022516"/>
    </source>
</evidence>
<evidence type="ECO:0000256" key="10">
    <source>
        <dbReference type="ARBA" id="ARBA00023136"/>
    </source>
</evidence>
<reference evidence="12" key="2">
    <citation type="submission" date="2023-06" db="EMBL/GenBank/DDBJ databases">
        <authorList>
            <person name="Ma L."/>
            <person name="Liu K.-W."/>
            <person name="Li Z."/>
            <person name="Hsiao Y.-Y."/>
            <person name="Qi Y."/>
            <person name="Fu T."/>
            <person name="Tang G."/>
            <person name="Zhang D."/>
            <person name="Sun W.-H."/>
            <person name="Liu D.-K."/>
            <person name="Li Y."/>
            <person name="Chen G.-Z."/>
            <person name="Liu X.-D."/>
            <person name="Liao X.-Y."/>
            <person name="Jiang Y.-T."/>
            <person name="Yu X."/>
            <person name="Hao Y."/>
            <person name="Huang J."/>
            <person name="Zhao X.-W."/>
            <person name="Ke S."/>
            <person name="Chen Y.-Y."/>
            <person name="Wu W.-L."/>
            <person name="Hsu J.-L."/>
            <person name="Lin Y.-F."/>
            <person name="Huang M.-D."/>
            <person name="Li C.-Y."/>
            <person name="Huang L."/>
            <person name="Wang Z.-W."/>
            <person name="Zhao X."/>
            <person name="Zhong W.-Y."/>
            <person name="Peng D.-H."/>
            <person name="Ahmad S."/>
            <person name="Lan S."/>
            <person name="Zhang J.-S."/>
            <person name="Tsai W.-C."/>
            <person name="Van De Peer Y."/>
            <person name="Liu Z.-J."/>
        </authorList>
    </citation>
    <scope>NUCLEOTIDE SEQUENCE</scope>
    <source>
        <strain evidence="12">SCP</strain>
        <tissue evidence="12">Leaves</tissue>
    </source>
</reference>
<sequence length="135" mass="15391">MEVPPELEGEKVDEVEAKSAYGSSKITMVTNAGGVDHMCVQHNMARELGVPHLGEPIMEHRWVAVLSFGEGWHNNHHAFEYSASHGLKWWQIDMTWYTVWLLRAMGLATDNKRPKPGLNFYKSKCDYTSIADCRE</sequence>
<evidence type="ECO:0000256" key="8">
    <source>
        <dbReference type="ARBA" id="ARBA00023002"/>
    </source>
</evidence>
<evidence type="ECO:0000256" key="1">
    <source>
        <dbReference type="ARBA" id="ARBA00004141"/>
    </source>
</evidence>
<dbReference type="GO" id="GO:0042761">
    <property type="term" value="P:very long-chain fatty acid biosynthetic process"/>
    <property type="evidence" value="ECO:0007669"/>
    <property type="project" value="TreeGrafter"/>
</dbReference>
<keyword evidence="13" id="KW-1185">Reference proteome</keyword>
<keyword evidence="4" id="KW-0444">Lipid biosynthesis</keyword>
<keyword evidence="9" id="KW-0443">Lipid metabolism</keyword>
<keyword evidence="5" id="KW-0812">Transmembrane</keyword>
<evidence type="ECO:0000256" key="7">
    <source>
        <dbReference type="ARBA" id="ARBA00022989"/>
    </source>
</evidence>
<dbReference type="PANTHER" id="PTHR11351:SF31">
    <property type="entry name" value="DESATURASE 1, ISOFORM A-RELATED"/>
    <property type="match status" value="1"/>
</dbReference>
<dbReference type="EMBL" id="JAUJYN010000008">
    <property type="protein sequence ID" value="KAK1265673.1"/>
    <property type="molecule type" value="Genomic_DNA"/>
</dbReference>
<evidence type="ECO:0000256" key="9">
    <source>
        <dbReference type="ARBA" id="ARBA00023098"/>
    </source>
</evidence>
<keyword evidence="7" id="KW-1133">Transmembrane helix</keyword>
<dbReference type="GO" id="GO:0016717">
    <property type="term" value="F:oxidoreductase activity, acting on paired donors, with oxidation of a pair of donors resulting in the reduction of molecular oxygen to two molecules of water"/>
    <property type="evidence" value="ECO:0007669"/>
    <property type="project" value="InterPro"/>
</dbReference>
<dbReference type="AlphaFoldDB" id="A0AAV9AN43"/>
<keyword evidence="10" id="KW-0472">Membrane</keyword>
<evidence type="ECO:0000313" key="12">
    <source>
        <dbReference type="EMBL" id="KAK1265673.1"/>
    </source>
</evidence>
<comment type="similarity">
    <text evidence="3">Belongs to the fatty acid desaturase type 1 family.</text>
</comment>
<comment type="caution">
    <text evidence="12">The sequence shown here is derived from an EMBL/GenBank/DDBJ whole genome shotgun (WGS) entry which is preliminary data.</text>
</comment>
<dbReference type="InterPro" id="IPR015876">
    <property type="entry name" value="Acyl-CoA_DS"/>
</dbReference>
<keyword evidence="6" id="KW-0276">Fatty acid metabolism</keyword>
<evidence type="ECO:0000256" key="6">
    <source>
        <dbReference type="ARBA" id="ARBA00022832"/>
    </source>
</evidence>
<evidence type="ECO:0000256" key="11">
    <source>
        <dbReference type="ARBA" id="ARBA00023160"/>
    </source>
</evidence>
<gene>
    <name evidence="12" type="ORF">QJS04_geneDACA016168</name>
</gene>
<proteinExistence type="inferred from homology"/>
<comment type="pathway">
    <text evidence="2">Lipid metabolism.</text>
</comment>
<dbReference type="GO" id="GO:0005789">
    <property type="term" value="C:endoplasmic reticulum membrane"/>
    <property type="evidence" value="ECO:0007669"/>
    <property type="project" value="TreeGrafter"/>
</dbReference>
<keyword evidence="11" id="KW-0275">Fatty acid biosynthesis</keyword>
<evidence type="ECO:0000313" key="13">
    <source>
        <dbReference type="Proteomes" id="UP001179952"/>
    </source>
</evidence>
<evidence type="ECO:0000256" key="5">
    <source>
        <dbReference type="ARBA" id="ARBA00022692"/>
    </source>
</evidence>
<dbReference type="Proteomes" id="UP001179952">
    <property type="component" value="Unassembled WGS sequence"/>
</dbReference>
<keyword evidence="8" id="KW-0560">Oxidoreductase</keyword>
<reference evidence="12" key="1">
    <citation type="journal article" date="2023" name="Nat. Commun.">
        <title>Diploid and tetraploid genomes of Acorus and the evolution of monocots.</title>
        <authorList>
            <person name="Ma L."/>
            <person name="Liu K.W."/>
            <person name="Li Z."/>
            <person name="Hsiao Y.Y."/>
            <person name="Qi Y."/>
            <person name="Fu T."/>
            <person name="Tang G.D."/>
            <person name="Zhang D."/>
            <person name="Sun W.H."/>
            <person name="Liu D.K."/>
            <person name="Li Y."/>
            <person name="Chen G.Z."/>
            <person name="Liu X.D."/>
            <person name="Liao X.Y."/>
            <person name="Jiang Y.T."/>
            <person name="Yu X."/>
            <person name="Hao Y."/>
            <person name="Huang J."/>
            <person name="Zhao X.W."/>
            <person name="Ke S."/>
            <person name="Chen Y.Y."/>
            <person name="Wu W.L."/>
            <person name="Hsu J.L."/>
            <person name="Lin Y.F."/>
            <person name="Huang M.D."/>
            <person name="Li C.Y."/>
            <person name="Huang L."/>
            <person name="Wang Z.W."/>
            <person name="Zhao X."/>
            <person name="Zhong W.Y."/>
            <person name="Peng D.H."/>
            <person name="Ahmad S."/>
            <person name="Lan S."/>
            <person name="Zhang J.S."/>
            <person name="Tsai W.C."/>
            <person name="Van de Peer Y."/>
            <person name="Liu Z.J."/>
        </authorList>
    </citation>
    <scope>NUCLEOTIDE SEQUENCE</scope>
    <source>
        <strain evidence="12">SCP</strain>
    </source>
</reference>